<dbReference type="Gene3D" id="2.120.10.30">
    <property type="entry name" value="TolB, C-terminal domain"/>
    <property type="match status" value="2"/>
</dbReference>
<gene>
    <name evidence="1" type="ORF">MCOR_27871</name>
</gene>
<proteinExistence type="predicted"/>
<sequence length="234" mass="26975">MEFDIVTRNVTVLVDHGGSYVFDMDYDYKTRFMYFPRYYTHDIVRFAYPSKNITLQTVIQSLSSPTGIAVDSTNGHIYWCEYGTNRLSRCNLDGSNVTVLAVQSRPIEIQLDVTNSNTCLGRVECKCNQESSNLNSINCLARVEYTEENRLYWINYHGDILSAKDDGSNVKTILSTNDPRYYYAIRVIGRYIYYAHNNQLLMVTKTSGLTPTVLYYETSQIYSIFVFNQSDCIN</sequence>
<evidence type="ECO:0000313" key="1">
    <source>
        <dbReference type="EMBL" id="CAC5392975.1"/>
    </source>
</evidence>
<dbReference type="InterPro" id="IPR050778">
    <property type="entry name" value="Cueball_EGF_LRP_Nidogen"/>
</dbReference>
<organism evidence="1 2">
    <name type="scientific">Mytilus coruscus</name>
    <name type="common">Sea mussel</name>
    <dbReference type="NCBI Taxonomy" id="42192"/>
    <lineage>
        <taxon>Eukaryota</taxon>
        <taxon>Metazoa</taxon>
        <taxon>Spiralia</taxon>
        <taxon>Lophotrochozoa</taxon>
        <taxon>Mollusca</taxon>
        <taxon>Bivalvia</taxon>
        <taxon>Autobranchia</taxon>
        <taxon>Pteriomorphia</taxon>
        <taxon>Mytilida</taxon>
        <taxon>Mytiloidea</taxon>
        <taxon>Mytilidae</taxon>
        <taxon>Mytilinae</taxon>
        <taxon>Mytilus</taxon>
    </lineage>
</organism>
<dbReference type="OrthoDB" id="382013at2759"/>
<evidence type="ECO:0000313" key="2">
    <source>
        <dbReference type="Proteomes" id="UP000507470"/>
    </source>
</evidence>
<dbReference type="PANTHER" id="PTHR46513">
    <property type="entry name" value="VITELLOGENIN RECEPTOR-LIKE PROTEIN-RELATED-RELATED"/>
    <property type="match status" value="1"/>
</dbReference>
<keyword evidence="2" id="KW-1185">Reference proteome</keyword>
<dbReference type="Proteomes" id="UP000507470">
    <property type="component" value="Unassembled WGS sequence"/>
</dbReference>
<dbReference type="SMART" id="SM00135">
    <property type="entry name" value="LY"/>
    <property type="match status" value="2"/>
</dbReference>
<dbReference type="AlphaFoldDB" id="A0A6J8C997"/>
<dbReference type="InterPro" id="IPR011042">
    <property type="entry name" value="6-blade_b-propeller_TolB-like"/>
</dbReference>
<dbReference type="PANTHER" id="PTHR46513:SF13">
    <property type="entry name" value="EGF-LIKE DOMAIN-CONTAINING PROTEIN"/>
    <property type="match status" value="1"/>
</dbReference>
<dbReference type="EMBL" id="CACVKT020005110">
    <property type="protein sequence ID" value="CAC5392975.1"/>
    <property type="molecule type" value="Genomic_DNA"/>
</dbReference>
<protein>
    <recommendedName>
        <fullName evidence="3">LRP5_6</fullName>
    </recommendedName>
</protein>
<dbReference type="InterPro" id="IPR000033">
    <property type="entry name" value="LDLR_classB_rpt"/>
</dbReference>
<name>A0A6J8C997_MYTCO</name>
<evidence type="ECO:0008006" key="3">
    <source>
        <dbReference type="Google" id="ProtNLM"/>
    </source>
</evidence>
<reference evidence="1 2" key="1">
    <citation type="submission" date="2020-06" db="EMBL/GenBank/DDBJ databases">
        <authorList>
            <person name="Li R."/>
            <person name="Bekaert M."/>
        </authorList>
    </citation>
    <scope>NUCLEOTIDE SEQUENCE [LARGE SCALE GENOMIC DNA]</scope>
    <source>
        <strain evidence="2">wild</strain>
    </source>
</reference>
<dbReference type="SUPFAM" id="SSF63825">
    <property type="entry name" value="YWTD domain"/>
    <property type="match status" value="1"/>
</dbReference>
<accession>A0A6J8C997</accession>